<dbReference type="SUPFAM" id="SSF53901">
    <property type="entry name" value="Thiolase-like"/>
    <property type="match status" value="1"/>
</dbReference>
<dbReference type="GO" id="GO:0005739">
    <property type="term" value="C:mitochondrion"/>
    <property type="evidence" value="ECO:0007669"/>
    <property type="project" value="TreeGrafter"/>
</dbReference>
<proteinExistence type="predicted"/>
<name>A0A3R6VDB5_9STRA</name>
<evidence type="ECO:0000313" key="4">
    <source>
        <dbReference type="EMBL" id="RHY15085.1"/>
    </source>
</evidence>
<sequence>PRAHGWCGQPDADVMVAGGTEASLTPLSICGFLRAKALATKVTLSRHALVRYTSVLFMGRRSNLTRTGAHAYNLRVSSTKVRVDVRAAARCRVLTKVQGAVGHLLGAAGAVEAIFALKALHENIAPPTLNLTHATAEFDLNYVPQVAQVAPIRAVLTNSFGFGGTNSSLCFAALD</sequence>
<dbReference type="InterPro" id="IPR016039">
    <property type="entry name" value="Thiolase-like"/>
</dbReference>
<keyword evidence="2" id="KW-0808">Transferase</keyword>
<feature type="non-terminal residue" evidence="4">
    <location>
        <position position="1"/>
    </location>
</feature>
<dbReference type="GO" id="GO:0006633">
    <property type="term" value="P:fatty acid biosynthetic process"/>
    <property type="evidence" value="ECO:0007669"/>
    <property type="project" value="TreeGrafter"/>
</dbReference>
<dbReference type="Gene3D" id="3.40.47.10">
    <property type="match status" value="1"/>
</dbReference>
<dbReference type="InterPro" id="IPR000794">
    <property type="entry name" value="Beta-ketoacyl_synthase"/>
</dbReference>
<gene>
    <name evidence="4" type="ORF">DYB32_010785</name>
</gene>
<dbReference type="Pfam" id="PF02801">
    <property type="entry name" value="Ketoacyl-synt_C"/>
    <property type="match status" value="1"/>
</dbReference>
<dbReference type="EMBL" id="QUSY01004058">
    <property type="protein sequence ID" value="RHY15085.1"/>
    <property type="molecule type" value="Genomic_DNA"/>
</dbReference>
<dbReference type="Proteomes" id="UP000285060">
    <property type="component" value="Unassembled WGS sequence"/>
</dbReference>
<reference evidence="4 5" key="1">
    <citation type="submission" date="2018-08" db="EMBL/GenBank/DDBJ databases">
        <title>Aphanomyces genome sequencing and annotation.</title>
        <authorList>
            <person name="Minardi D."/>
            <person name="Oidtmann B."/>
            <person name="Van Der Giezen M."/>
            <person name="Studholme D.J."/>
        </authorList>
    </citation>
    <scope>NUCLEOTIDE SEQUENCE [LARGE SCALE GENOMIC DNA]</scope>
    <source>
        <strain evidence="4 5">NJM0002</strain>
    </source>
</reference>
<dbReference type="AlphaFoldDB" id="A0A3R6VDB5"/>
<organism evidence="4 5">
    <name type="scientific">Aphanomyces invadans</name>
    <dbReference type="NCBI Taxonomy" id="157072"/>
    <lineage>
        <taxon>Eukaryota</taxon>
        <taxon>Sar</taxon>
        <taxon>Stramenopiles</taxon>
        <taxon>Oomycota</taxon>
        <taxon>Saprolegniomycetes</taxon>
        <taxon>Saprolegniales</taxon>
        <taxon>Verrucalvaceae</taxon>
        <taxon>Aphanomyces</taxon>
    </lineage>
</organism>
<dbReference type="InterPro" id="IPR014031">
    <property type="entry name" value="Ketoacyl_synth_C"/>
</dbReference>
<feature type="domain" description="Beta-ketoacyl synthase C-terminal" evidence="3">
    <location>
        <begin position="94"/>
        <end position="131"/>
    </location>
</feature>
<dbReference type="GO" id="GO:0004315">
    <property type="term" value="F:3-oxoacyl-[acyl-carrier-protein] synthase activity"/>
    <property type="evidence" value="ECO:0007669"/>
    <property type="project" value="UniProtKB-EC"/>
</dbReference>
<accession>A0A3R6VDB5</accession>
<evidence type="ECO:0000313" key="5">
    <source>
        <dbReference type="Proteomes" id="UP000285060"/>
    </source>
</evidence>
<dbReference type="EC" id="2.3.1.41" evidence="1"/>
<evidence type="ECO:0000256" key="2">
    <source>
        <dbReference type="ARBA" id="ARBA00022679"/>
    </source>
</evidence>
<keyword evidence="5" id="KW-1185">Reference proteome</keyword>
<dbReference type="VEuPathDB" id="FungiDB:H310_10830"/>
<evidence type="ECO:0000259" key="3">
    <source>
        <dbReference type="Pfam" id="PF02801"/>
    </source>
</evidence>
<comment type="caution">
    <text evidence="4">The sequence shown here is derived from an EMBL/GenBank/DDBJ whole genome shotgun (WGS) entry which is preliminary data.</text>
</comment>
<protein>
    <recommendedName>
        <fullName evidence="1">beta-ketoacyl-[acyl-carrier-protein] synthase I</fullName>
        <ecNumber evidence="1">2.3.1.41</ecNumber>
    </recommendedName>
</protein>
<evidence type="ECO:0000256" key="1">
    <source>
        <dbReference type="ARBA" id="ARBA00013191"/>
    </source>
</evidence>
<dbReference type="PANTHER" id="PTHR11712:SF336">
    <property type="entry name" value="3-OXOACYL-[ACYL-CARRIER-PROTEIN] SYNTHASE, MITOCHONDRIAL"/>
    <property type="match status" value="1"/>
</dbReference>
<dbReference type="PANTHER" id="PTHR11712">
    <property type="entry name" value="POLYKETIDE SYNTHASE-RELATED"/>
    <property type="match status" value="1"/>
</dbReference>